<proteinExistence type="predicted"/>
<sequence length="873" mass="98334">LEMKPGGKYQLNALMEFNVQSDDIYQSFNAEIKIPQNPKTFKVNNEIKHNSQETKLEFEMIAGNEHIVDFGYELKKLVDPSGTYKLFLSRYIDSKGLFNTKAGNGNGYFYIHVLKTGRYIEVIGDMTKTSSHLVGFVELFWDAKKDRSKSIYIKTDTAVTGKSISTKNTLQVLEYKTEVNVKGTKEGSLLDGTLKGEVEVVLPSGRIVTAKVDRALDLVSENSKIEGTWELADYASRSAQPRKLTLKVAGKKTNSENMQFDAQLDLTYMTINKEDIVVHLLAKKLHQGDNFTIVGQGSVNGSMMKHPIKSKMTVEVTEQLLKRRMTEDGKYPAVHYDFEMEVGNEIEVASNGEINQDQLKNDIEIKLPSDLVIKSFKWHMFHESTKENSAKKIISANAINWNGNKFIKYSAEFNEKPGNHNGEISWESHEQSPHNLSYSISINDIVRKVDLDLALKWEGKKADFSVKADVASKPAYLKISSNVPAHGKSEIDISAKDDYESTEIQITVVENGKKMAFNAHNSKSRTNPSLDVSLELPQGKSRFYGKLETIGVAHYLVDSKVEWITHGGGTFDVNGEVNVKSYDDLFVKLFIDSPALNMNKVEFEAGRQLTKSSAKTIYFRGKANEKQLSGSFTLVPKEDNLYEGSGVLKIGDESYPLQFKLKFDVENKVQREVLVDIKAGSYSYYAHTLALTDEASGLYKVETVNKYCKGDKCHTEELKLSQHKTGPLEYETKFELQLSVSLFFLLEHPLILKGDLKRQGLEFDRIYEVEYGPDKVQYHEYVKTDRAGAELTLPKRTIAVEAIFDFHERSDNPSFKFEGNFWLDKKNAAADKTSVVLASDSKKQADALVSSSEAHFSTPGMKELSLKHDLTIN</sequence>
<protein>
    <submittedName>
        <fullName evidence="1">Uncharacterized protein</fullName>
    </submittedName>
</protein>
<dbReference type="AlphaFoldDB" id="A0A1B6FRX3"/>
<feature type="non-terminal residue" evidence="1">
    <location>
        <position position="873"/>
    </location>
</feature>
<evidence type="ECO:0000313" key="1">
    <source>
        <dbReference type="EMBL" id="JAS52861.1"/>
    </source>
</evidence>
<dbReference type="EMBL" id="GECZ01016908">
    <property type="protein sequence ID" value="JAS52861.1"/>
    <property type="molecule type" value="Transcribed_RNA"/>
</dbReference>
<organism evidence="1">
    <name type="scientific">Cuerna arida</name>
    <dbReference type="NCBI Taxonomy" id="1464854"/>
    <lineage>
        <taxon>Eukaryota</taxon>
        <taxon>Metazoa</taxon>
        <taxon>Ecdysozoa</taxon>
        <taxon>Arthropoda</taxon>
        <taxon>Hexapoda</taxon>
        <taxon>Insecta</taxon>
        <taxon>Pterygota</taxon>
        <taxon>Neoptera</taxon>
        <taxon>Paraneoptera</taxon>
        <taxon>Hemiptera</taxon>
        <taxon>Auchenorrhyncha</taxon>
        <taxon>Membracoidea</taxon>
        <taxon>Cicadellidae</taxon>
        <taxon>Cicadellinae</taxon>
        <taxon>Proconiini</taxon>
        <taxon>Cuerna</taxon>
    </lineage>
</organism>
<feature type="non-terminal residue" evidence="1">
    <location>
        <position position="1"/>
    </location>
</feature>
<name>A0A1B6FRX3_9HEMI</name>
<gene>
    <name evidence="1" type="ORF">g.24705</name>
</gene>
<accession>A0A1B6FRX3</accession>
<reference evidence="1" key="1">
    <citation type="submission" date="2015-11" db="EMBL/GenBank/DDBJ databases">
        <title>De novo transcriptome assembly of four potential Pierce s Disease insect vectors from Arizona vineyards.</title>
        <authorList>
            <person name="Tassone E.E."/>
        </authorList>
    </citation>
    <scope>NUCLEOTIDE SEQUENCE</scope>
</reference>